<organism evidence="12 13">
    <name type="scientific">Toxoplasma gondii p89</name>
    <dbReference type="NCBI Taxonomy" id="943119"/>
    <lineage>
        <taxon>Eukaryota</taxon>
        <taxon>Sar</taxon>
        <taxon>Alveolata</taxon>
        <taxon>Apicomplexa</taxon>
        <taxon>Conoidasida</taxon>
        <taxon>Coccidia</taxon>
        <taxon>Eucoccidiorida</taxon>
        <taxon>Eimeriorina</taxon>
        <taxon>Sarcocystidae</taxon>
        <taxon>Toxoplasma</taxon>
    </lineage>
</organism>
<dbReference type="GO" id="GO:0005743">
    <property type="term" value="C:mitochondrial inner membrane"/>
    <property type="evidence" value="ECO:0007669"/>
    <property type="project" value="UniProtKB-SubCell"/>
</dbReference>
<keyword evidence="3" id="KW-0479">Metal-binding</keyword>
<dbReference type="PANTHER" id="PTHR11038:SF16">
    <property type="entry name" value="MITOCHONDRIAL IMPORT INNER MEMBRANE TRANSLOCASE SUBUNIT TIM10"/>
    <property type="match status" value="1"/>
</dbReference>
<feature type="region of interest" description="Disordered" evidence="10">
    <location>
        <begin position="1"/>
        <end position="27"/>
    </location>
</feature>
<proteinExistence type="inferred from homology"/>
<dbReference type="PANTHER" id="PTHR11038">
    <property type="entry name" value="MITOCHONDRIAL IMPORT INNER MEMBRANE TRANSLOCASE SUBUNIT TIM10"/>
    <property type="match status" value="1"/>
</dbReference>
<dbReference type="EMBL" id="AEYI02001240">
    <property type="protein sequence ID" value="KFG39806.1"/>
    <property type="molecule type" value="Genomic_DNA"/>
</dbReference>
<keyword evidence="2 9" id="KW-0813">Transport</keyword>
<keyword evidence="4" id="KW-0862">Zinc</keyword>
<feature type="compositionally biased region" description="Low complexity" evidence="10">
    <location>
        <begin position="1"/>
        <end position="26"/>
    </location>
</feature>
<evidence type="ECO:0000256" key="8">
    <source>
        <dbReference type="ARBA" id="ARBA00023157"/>
    </source>
</evidence>
<accession>A0A086K5Y8</accession>
<keyword evidence="9" id="KW-0999">Mitochondrion inner membrane</keyword>
<protein>
    <recommendedName>
        <fullName evidence="9">Mitochondrial import inner membrane translocase subunit</fullName>
    </recommendedName>
</protein>
<evidence type="ECO:0000256" key="1">
    <source>
        <dbReference type="ARBA" id="ARBA00006720"/>
    </source>
</evidence>
<evidence type="ECO:0000256" key="6">
    <source>
        <dbReference type="ARBA" id="ARBA00023010"/>
    </source>
</evidence>
<evidence type="ECO:0000256" key="7">
    <source>
        <dbReference type="ARBA" id="ARBA00023128"/>
    </source>
</evidence>
<dbReference type="GO" id="GO:0046872">
    <property type="term" value="F:metal ion binding"/>
    <property type="evidence" value="ECO:0007669"/>
    <property type="project" value="UniProtKB-KW"/>
</dbReference>
<keyword evidence="9" id="KW-0143">Chaperone</keyword>
<dbReference type="GO" id="GO:0015031">
    <property type="term" value="P:protein transport"/>
    <property type="evidence" value="ECO:0007669"/>
    <property type="project" value="UniProtKB-KW"/>
</dbReference>
<keyword evidence="5 9" id="KW-0653">Protein transport</keyword>
<evidence type="ECO:0000259" key="11">
    <source>
        <dbReference type="Pfam" id="PF02953"/>
    </source>
</evidence>
<dbReference type="InterPro" id="IPR035427">
    <property type="entry name" value="Tim10-like_dom_sf"/>
</dbReference>
<dbReference type="VEuPathDB" id="ToxoDB:TGP89_260850"/>
<evidence type="ECO:0000256" key="3">
    <source>
        <dbReference type="ARBA" id="ARBA00022723"/>
    </source>
</evidence>
<feature type="domain" description="Tim10-like" evidence="11">
    <location>
        <begin position="35"/>
        <end position="96"/>
    </location>
</feature>
<name>A0A086K5Y8_TOXGO</name>
<comment type="domain">
    <text evidence="9">The twin CX3C motif contains 4 conserved Cys residues that form 2 disulfide bonds in the mitochondrial intermembrane space.</text>
</comment>
<reference evidence="12 13" key="1">
    <citation type="submission" date="2014-03" db="EMBL/GenBank/DDBJ databases">
        <authorList>
            <person name="Sibley D."/>
            <person name="Venepally P."/>
            <person name="Karamycheva S."/>
            <person name="Hadjithomas M."/>
            <person name="Khan A."/>
            <person name="Brunk B."/>
            <person name="Roos D."/>
            <person name="Caler E."/>
            <person name="Lorenzi H."/>
        </authorList>
    </citation>
    <scope>NUCLEOTIDE SEQUENCE [LARGE SCALE GENOMIC DNA]</scope>
    <source>
        <strain evidence="13">p89</strain>
    </source>
</reference>
<keyword evidence="9" id="KW-0472">Membrane</keyword>
<evidence type="ECO:0000256" key="9">
    <source>
        <dbReference type="RuleBase" id="RU367043"/>
    </source>
</evidence>
<dbReference type="InterPro" id="IPR004217">
    <property type="entry name" value="Tim10-like"/>
</dbReference>
<gene>
    <name evidence="12" type="ORF">TGP89_260850</name>
</gene>
<evidence type="ECO:0000256" key="4">
    <source>
        <dbReference type="ARBA" id="ARBA00022833"/>
    </source>
</evidence>
<evidence type="ECO:0000256" key="5">
    <source>
        <dbReference type="ARBA" id="ARBA00022927"/>
    </source>
</evidence>
<comment type="similarity">
    <text evidence="1 9">Belongs to the small Tim family.</text>
</comment>
<dbReference type="Pfam" id="PF02953">
    <property type="entry name" value="zf-Tim10_DDP"/>
    <property type="match status" value="1"/>
</dbReference>
<keyword evidence="8 9" id="KW-1015">Disulfide bond</keyword>
<keyword evidence="6 9" id="KW-0811">Translocation</keyword>
<dbReference type="AlphaFoldDB" id="A0A086K5Y8"/>
<dbReference type="GO" id="GO:0045039">
    <property type="term" value="P:protein insertion into mitochondrial inner membrane"/>
    <property type="evidence" value="ECO:0007669"/>
    <property type="project" value="TreeGrafter"/>
</dbReference>
<evidence type="ECO:0000256" key="2">
    <source>
        <dbReference type="ARBA" id="ARBA00022448"/>
    </source>
</evidence>
<dbReference type="Gene3D" id="1.10.287.810">
    <property type="entry name" value="Mitochondrial import inner membrane translocase subunit tim13 like domains"/>
    <property type="match status" value="1"/>
</dbReference>
<sequence length="106" mass="11036">MGASFSSRLGSSPSSSSPSSSGSSSLYASDRITPQVAALAELQGFADTVSRCIGACYTRCLHKHAEVALDVSEMSCTDRCVAKYFQVHALVGESMKALASGPPEEN</sequence>
<comment type="caution">
    <text evidence="12">The sequence shown here is derived from an EMBL/GenBank/DDBJ whole genome shotgun (WGS) entry which is preliminary data.</text>
</comment>
<dbReference type="OrthoDB" id="332347at2759"/>
<comment type="function">
    <text evidence="9">Mitochondrial intermembrane chaperone that participates in the import and insertion of some multi-pass transmembrane proteins into the mitochondrial inner membrane. Also required for the transfer of beta-barrel precursors from the TOM complex to the sorting and assembly machinery (SAM complex) of the outer membrane. Acts as a chaperone-like protein that protects the hydrophobic precursors from aggregation and guide them through the mitochondrial intermembrane space.</text>
</comment>
<dbReference type="SMR" id="A0A086K5Y8"/>
<evidence type="ECO:0000313" key="12">
    <source>
        <dbReference type="EMBL" id="KFG39806.1"/>
    </source>
</evidence>
<evidence type="ECO:0000313" key="13">
    <source>
        <dbReference type="Proteomes" id="UP000028828"/>
    </source>
</evidence>
<keyword evidence="7 9" id="KW-0496">Mitochondrion</keyword>
<evidence type="ECO:0000256" key="10">
    <source>
        <dbReference type="SAM" id="MobiDB-lite"/>
    </source>
</evidence>
<comment type="subunit">
    <text evidence="9">Heterohexamer.</text>
</comment>
<dbReference type="Proteomes" id="UP000028828">
    <property type="component" value="Unassembled WGS sequence"/>
</dbReference>
<comment type="subcellular location">
    <subcellularLocation>
        <location evidence="9">Mitochondrion inner membrane</location>
        <topology evidence="9">Peripheral membrane protein</topology>
        <orientation evidence="9">Intermembrane side</orientation>
    </subcellularLocation>
</comment>
<dbReference type="SUPFAM" id="SSF144122">
    <property type="entry name" value="Tim10-like"/>
    <property type="match status" value="1"/>
</dbReference>